<evidence type="ECO:0000256" key="6">
    <source>
        <dbReference type="ARBA" id="ARBA00023134"/>
    </source>
</evidence>
<evidence type="ECO:0000256" key="8">
    <source>
        <dbReference type="HAMAP-Rule" id="MF_00316"/>
    </source>
</evidence>
<keyword evidence="3 8" id="KW-0479">Metal-binding</keyword>
<dbReference type="InterPro" id="IPR029044">
    <property type="entry name" value="Nucleotide-diphossugar_trans"/>
</dbReference>
<comment type="function">
    <text evidence="8">Transfers a GMP moiety from GTP to Mo-molybdopterin (Mo-MPT) cofactor (Moco or molybdenum cofactor) to form Mo-molybdopterin guanine dinucleotide (Mo-MGD) cofactor.</text>
</comment>
<feature type="binding site" evidence="8">
    <location>
        <position position="55"/>
    </location>
    <ligand>
        <name>GTP</name>
        <dbReference type="ChEBI" id="CHEBI:37565"/>
    </ligand>
</feature>
<comment type="cofactor">
    <cofactor evidence="8">
        <name>Mg(2+)</name>
        <dbReference type="ChEBI" id="CHEBI:18420"/>
    </cofactor>
</comment>
<keyword evidence="4 8" id="KW-0547">Nucleotide-binding</keyword>
<keyword evidence="10" id="KW-0548">Nucleotidyltransferase</keyword>
<dbReference type="Proteomes" id="UP000290975">
    <property type="component" value="Unassembled WGS sequence"/>
</dbReference>
<keyword evidence="7 8" id="KW-0501">Molybdenum cofactor biosynthesis</keyword>
<feature type="domain" description="MobA-like NTP transferase" evidence="9">
    <location>
        <begin position="40"/>
        <end position="179"/>
    </location>
</feature>
<keyword evidence="1 8" id="KW-0963">Cytoplasm</keyword>
<protein>
    <recommendedName>
        <fullName evidence="8">Molybdenum cofactor guanylyltransferase</fullName>
        <shortName evidence="8">MoCo guanylyltransferase</shortName>
        <ecNumber evidence="8">2.7.7.77</ecNumber>
    </recommendedName>
    <alternativeName>
        <fullName evidence="8">GTP:molybdopterin guanylyltransferase</fullName>
    </alternativeName>
    <alternativeName>
        <fullName evidence="8">Mo-MPT guanylyltransferase</fullName>
    </alternativeName>
    <alternativeName>
        <fullName evidence="8">Molybdopterin guanylyltransferase</fullName>
    </alternativeName>
    <alternativeName>
        <fullName evidence="8">Molybdopterin-guanine dinucleotide synthase</fullName>
        <shortName evidence="8">MGD synthase</shortName>
    </alternativeName>
</protein>
<keyword evidence="11" id="KW-1185">Reference proteome</keyword>
<dbReference type="CDD" id="cd02503">
    <property type="entry name" value="MobA"/>
    <property type="match status" value="1"/>
</dbReference>
<dbReference type="STRING" id="1192759.GCA_000277525_03055"/>
<dbReference type="Gene3D" id="3.90.550.10">
    <property type="entry name" value="Spore Coat Polysaccharide Biosynthesis Protein SpsA, Chain A"/>
    <property type="match status" value="1"/>
</dbReference>
<dbReference type="EMBL" id="BBQY01000001">
    <property type="protein sequence ID" value="GBH29194.1"/>
    <property type="molecule type" value="Genomic_DNA"/>
</dbReference>
<dbReference type="EC" id="2.7.7.77" evidence="8"/>
<sequence>MAFALQRQEIFDKAGLHLFAIGLIERHYQGSIMAERRILGAVLAGGRSSRFGSDKALAVMQDGRTLLDHAIAGLAPHVEQVVICGRAGGLADRPAPDMGPLGGLNAALHHAQAHEFAGILTTGCDMPVYPADLPARLIGEQAAILEGQQLLGWWPASLANALDAHLAEANNRSIYGWLDRIGARVVTVPGLALPNINRPEDLAAL</sequence>
<feature type="binding site" evidence="8">
    <location>
        <position position="125"/>
    </location>
    <ligand>
        <name>GTP</name>
        <dbReference type="ChEBI" id="CHEBI:37565"/>
    </ligand>
</feature>
<comment type="subunit">
    <text evidence="8">Monomer.</text>
</comment>
<dbReference type="Pfam" id="PF12804">
    <property type="entry name" value="NTP_transf_3"/>
    <property type="match status" value="1"/>
</dbReference>
<reference evidence="10 11" key="1">
    <citation type="submission" date="2014-12" db="EMBL/GenBank/DDBJ databases">
        <title>Whole genome sequencing of Sphingobium xenophagum OW59.</title>
        <authorList>
            <person name="Ohta Y."/>
            <person name="Nishi S."/>
            <person name="Hatada Y."/>
        </authorList>
    </citation>
    <scope>NUCLEOTIDE SEQUENCE [LARGE SCALE GENOMIC DNA]</scope>
    <source>
        <strain evidence="10 11">OW59</strain>
    </source>
</reference>
<evidence type="ECO:0000256" key="3">
    <source>
        <dbReference type="ARBA" id="ARBA00022723"/>
    </source>
</evidence>
<dbReference type="GO" id="GO:0005525">
    <property type="term" value="F:GTP binding"/>
    <property type="evidence" value="ECO:0007669"/>
    <property type="project" value="UniProtKB-UniRule"/>
</dbReference>
<keyword evidence="5 8" id="KW-0460">Magnesium</keyword>
<evidence type="ECO:0000313" key="11">
    <source>
        <dbReference type="Proteomes" id="UP000290975"/>
    </source>
</evidence>
<evidence type="ECO:0000313" key="10">
    <source>
        <dbReference type="EMBL" id="GBH29194.1"/>
    </source>
</evidence>
<keyword evidence="2 8" id="KW-0808">Transferase</keyword>
<evidence type="ECO:0000256" key="2">
    <source>
        <dbReference type="ARBA" id="ARBA00022679"/>
    </source>
</evidence>
<comment type="catalytic activity">
    <reaction evidence="8">
        <text>Mo-molybdopterin + GTP + H(+) = Mo-molybdopterin guanine dinucleotide + diphosphate</text>
        <dbReference type="Rhea" id="RHEA:34243"/>
        <dbReference type="ChEBI" id="CHEBI:15378"/>
        <dbReference type="ChEBI" id="CHEBI:33019"/>
        <dbReference type="ChEBI" id="CHEBI:37565"/>
        <dbReference type="ChEBI" id="CHEBI:71302"/>
        <dbReference type="ChEBI" id="CHEBI:71310"/>
        <dbReference type="EC" id="2.7.7.77"/>
    </reaction>
</comment>
<evidence type="ECO:0000256" key="7">
    <source>
        <dbReference type="ARBA" id="ARBA00023150"/>
    </source>
</evidence>
<dbReference type="InterPro" id="IPR013482">
    <property type="entry name" value="Molybde_CF_guanTrfase"/>
</dbReference>
<comment type="domain">
    <text evidence="8">The N-terminal domain determines nucleotide recognition and specific binding, while the C-terminal domain determines the specific binding to the target protein.</text>
</comment>
<feature type="binding site" evidence="8">
    <location>
        <begin position="43"/>
        <end position="45"/>
    </location>
    <ligand>
        <name>GTP</name>
        <dbReference type="ChEBI" id="CHEBI:37565"/>
    </ligand>
</feature>
<evidence type="ECO:0000256" key="5">
    <source>
        <dbReference type="ARBA" id="ARBA00022842"/>
    </source>
</evidence>
<evidence type="ECO:0000256" key="4">
    <source>
        <dbReference type="ARBA" id="ARBA00022741"/>
    </source>
</evidence>
<accession>A0A401IXR3</accession>
<organism evidence="10 11">
    <name type="scientific">Sphingobium xenophagum</name>
    <dbReference type="NCBI Taxonomy" id="121428"/>
    <lineage>
        <taxon>Bacteria</taxon>
        <taxon>Pseudomonadati</taxon>
        <taxon>Pseudomonadota</taxon>
        <taxon>Alphaproteobacteria</taxon>
        <taxon>Sphingomonadales</taxon>
        <taxon>Sphingomonadaceae</taxon>
        <taxon>Sphingobium</taxon>
    </lineage>
</organism>
<gene>
    <name evidence="8" type="primary">mobA</name>
    <name evidence="10" type="ORF">MBESOW_P0447</name>
</gene>
<feature type="binding site" evidence="8">
    <location>
        <position position="125"/>
    </location>
    <ligand>
        <name>Mg(2+)</name>
        <dbReference type="ChEBI" id="CHEBI:18420"/>
    </ligand>
</feature>
<evidence type="ECO:0000256" key="1">
    <source>
        <dbReference type="ARBA" id="ARBA00022490"/>
    </source>
</evidence>
<feature type="binding site" evidence="8">
    <location>
        <position position="97"/>
    </location>
    <ligand>
        <name>GTP</name>
        <dbReference type="ChEBI" id="CHEBI:37565"/>
    </ligand>
</feature>
<comment type="caution">
    <text evidence="10">The sequence shown here is derived from an EMBL/GenBank/DDBJ whole genome shotgun (WGS) entry which is preliminary data.</text>
</comment>
<dbReference type="GO" id="GO:0046872">
    <property type="term" value="F:metal ion binding"/>
    <property type="evidence" value="ECO:0007669"/>
    <property type="project" value="UniProtKB-KW"/>
</dbReference>
<dbReference type="PANTHER" id="PTHR19136:SF81">
    <property type="entry name" value="MOLYBDENUM COFACTOR GUANYLYLTRANSFERASE"/>
    <property type="match status" value="1"/>
</dbReference>
<dbReference type="GO" id="GO:0006777">
    <property type="term" value="P:Mo-molybdopterin cofactor biosynthetic process"/>
    <property type="evidence" value="ECO:0007669"/>
    <property type="project" value="UniProtKB-KW"/>
</dbReference>
<proteinExistence type="inferred from homology"/>
<dbReference type="HAMAP" id="MF_00316">
    <property type="entry name" value="MobA"/>
    <property type="match status" value="1"/>
</dbReference>
<evidence type="ECO:0000259" key="9">
    <source>
        <dbReference type="Pfam" id="PF12804"/>
    </source>
</evidence>
<keyword evidence="6 8" id="KW-0342">GTP-binding</keyword>
<comment type="subcellular location">
    <subcellularLocation>
        <location evidence="8">Cytoplasm</location>
    </subcellularLocation>
</comment>
<dbReference type="InterPro" id="IPR025877">
    <property type="entry name" value="MobA-like_NTP_Trfase"/>
</dbReference>
<comment type="caution">
    <text evidence="8">Lacks conserved residue(s) required for the propagation of feature annotation.</text>
</comment>
<comment type="similarity">
    <text evidence="8">Belongs to the MobA family.</text>
</comment>
<dbReference type="SUPFAM" id="SSF53448">
    <property type="entry name" value="Nucleotide-diphospho-sugar transferases"/>
    <property type="match status" value="1"/>
</dbReference>
<dbReference type="AlphaFoldDB" id="A0A401IXR3"/>
<name>A0A401IXR3_SPHXE</name>
<dbReference type="PANTHER" id="PTHR19136">
    <property type="entry name" value="MOLYBDENUM COFACTOR GUANYLYLTRANSFERASE"/>
    <property type="match status" value="1"/>
</dbReference>
<dbReference type="GO" id="GO:0061603">
    <property type="term" value="F:molybdenum cofactor guanylyltransferase activity"/>
    <property type="evidence" value="ECO:0007669"/>
    <property type="project" value="UniProtKB-EC"/>
</dbReference>
<dbReference type="GO" id="GO:0005737">
    <property type="term" value="C:cytoplasm"/>
    <property type="evidence" value="ECO:0007669"/>
    <property type="project" value="UniProtKB-SubCell"/>
</dbReference>